<evidence type="ECO:0000313" key="3">
    <source>
        <dbReference type="Proteomes" id="UP000051952"/>
    </source>
</evidence>
<reference evidence="3" key="1">
    <citation type="submission" date="2015-09" db="EMBL/GenBank/DDBJ databases">
        <authorList>
            <consortium name="Pathogen Informatics"/>
        </authorList>
    </citation>
    <scope>NUCLEOTIDE SEQUENCE [LARGE SCALE GENOMIC DNA]</scope>
    <source>
        <strain evidence="3">Lake Konstanz</strain>
    </source>
</reference>
<keyword evidence="1" id="KW-0472">Membrane</keyword>
<keyword evidence="3" id="KW-1185">Reference proteome</keyword>
<dbReference type="Proteomes" id="UP000051952">
    <property type="component" value="Unassembled WGS sequence"/>
</dbReference>
<dbReference type="AlphaFoldDB" id="A0A0S4JC83"/>
<keyword evidence="1" id="KW-1133">Transmembrane helix</keyword>
<evidence type="ECO:0000256" key="1">
    <source>
        <dbReference type="SAM" id="Phobius"/>
    </source>
</evidence>
<name>A0A0S4JC83_BODSA</name>
<evidence type="ECO:0000313" key="2">
    <source>
        <dbReference type="EMBL" id="CUG88974.1"/>
    </source>
</evidence>
<dbReference type="PANTHER" id="PTHR12277:SF81">
    <property type="entry name" value="PROTEIN ABHD13"/>
    <property type="match status" value="1"/>
</dbReference>
<gene>
    <name evidence="2" type="ORF">BSAL_18580</name>
</gene>
<proteinExistence type="predicted"/>
<sequence>MAFTSVGVSLVALGALHIIPQFIPLSQQQLFAAVKPSLQWLVSGSIIAAGAPSLFCVASIPHAAMAALAFLSVGAQNLLAQQLLYGPALASLAAWLLRHVVHGVSVPTSTAFAFVLIQLAHFVLGAVVTMLYPAPIVPSLMDVGSMRVAIERDPEGIQFVRIPIIQQQQQQHDAFLDGIMIPPSSRQVPKFGRRKYLIYLGGNGEMFEMTYLSLVVLADRLGVTVVMANPMGVGRSAGVTRSGEDLVLAARSTAEWILNGGNAGSGAAPAAVSRRDVVVLGHSIGGGVASRLVAQHYPEFGLVLDRTFSSLSDAAISLSPVSKNPTFVRFVLSLSAFGDLNNTKHFEEISHNRRLITYHREDQIIKFQESSVARLPQFQKGGSLADHVVELRSHKFTKDPHNIGIADLDGFEEASKRILSFYERTLVNS</sequence>
<dbReference type="Gene3D" id="3.40.50.1820">
    <property type="entry name" value="alpha/beta hydrolase"/>
    <property type="match status" value="1"/>
</dbReference>
<keyword evidence="1" id="KW-0812">Transmembrane</keyword>
<feature type="transmembrane region" description="Helical" evidence="1">
    <location>
        <begin position="42"/>
        <end position="71"/>
    </location>
</feature>
<feature type="transmembrane region" description="Helical" evidence="1">
    <location>
        <begin position="113"/>
        <end position="132"/>
    </location>
</feature>
<dbReference type="SUPFAM" id="SSF53474">
    <property type="entry name" value="alpha/beta-Hydrolases"/>
    <property type="match status" value="1"/>
</dbReference>
<dbReference type="OrthoDB" id="10249433at2759"/>
<dbReference type="PANTHER" id="PTHR12277">
    <property type="entry name" value="ALPHA/BETA HYDROLASE DOMAIN-CONTAINING PROTEIN"/>
    <property type="match status" value="1"/>
</dbReference>
<dbReference type="OMA" id="FEEISHN"/>
<dbReference type="VEuPathDB" id="TriTrypDB:BSAL_18580"/>
<dbReference type="InterPro" id="IPR029058">
    <property type="entry name" value="AB_hydrolase_fold"/>
</dbReference>
<dbReference type="EMBL" id="CYKH01001692">
    <property type="protein sequence ID" value="CUG88974.1"/>
    <property type="molecule type" value="Genomic_DNA"/>
</dbReference>
<accession>A0A0S4JC83</accession>
<protein>
    <submittedName>
        <fullName evidence="2">Membrane-associated protein, putative</fullName>
    </submittedName>
</protein>
<organism evidence="2 3">
    <name type="scientific">Bodo saltans</name>
    <name type="common">Flagellated protozoan</name>
    <dbReference type="NCBI Taxonomy" id="75058"/>
    <lineage>
        <taxon>Eukaryota</taxon>
        <taxon>Discoba</taxon>
        <taxon>Euglenozoa</taxon>
        <taxon>Kinetoplastea</taxon>
        <taxon>Metakinetoplastina</taxon>
        <taxon>Eubodonida</taxon>
        <taxon>Bodonidae</taxon>
        <taxon>Bodo</taxon>
    </lineage>
</organism>